<reference evidence="1" key="1">
    <citation type="journal article" date="2014" name="Int. J. Syst. Evol. Microbiol.">
        <title>Complete genome sequence of Corynebacterium casei LMG S-19264T (=DSM 44701T), isolated from a smear-ripened cheese.</title>
        <authorList>
            <consortium name="US DOE Joint Genome Institute (JGI-PGF)"/>
            <person name="Walter F."/>
            <person name="Albersmeier A."/>
            <person name="Kalinowski J."/>
            <person name="Ruckert C."/>
        </authorList>
    </citation>
    <scope>NUCLEOTIDE SEQUENCE</scope>
    <source>
        <strain evidence="1">CGMCC 1.12924</strain>
    </source>
</reference>
<dbReference type="EMBL" id="BMGK01000003">
    <property type="protein sequence ID" value="GGD86521.1"/>
    <property type="molecule type" value="Genomic_DNA"/>
</dbReference>
<evidence type="ECO:0000313" key="2">
    <source>
        <dbReference type="Proteomes" id="UP000652231"/>
    </source>
</evidence>
<keyword evidence="2" id="KW-1185">Reference proteome</keyword>
<name>A0A8J2V8S6_9FLAO</name>
<comment type="caution">
    <text evidence="1">The sequence shown here is derived from an EMBL/GenBank/DDBJ whole genome shotgun (WGS) entry which is preliminary data.</text>
</comment>
<dbReference type="RefSeq" id="WP_188439779.1">
    <property type="nucleotide sequence ID" value="NZ_BMGK01000003.1"/>
</dbReference>
<proteinExistence type="predicted"/>
<accession>A0A8J2V8S6</accession>
<dbReference type="Proteomes" id="UP000652231">
    <property type="component" value="Unassembled WGS sequence"/>
</dbReference>
<protein>
    <submittedName>
        <fullName evidence="1">Uncharacterized protein</fullName>
    </submittedName>
</protein>
<sequence length="384" mass="42769">MYFNYFKVSLLTLGLIFCFSTEILAQGCVAIRGGSSCSTGFGNVFNLSKGEVLAGINYRHFKSFRHFRGDHEEPHRVEQGTEVINYSNLLDFNVTYGITNRLYATATLPFVHFDRSSMYEHGGNPPNGLGERHYTTAYGLADIRVGAGYWLFDPIENHSYNYAVGLGFKLPTGKHDYTDTFYNQGPDRDETREAVVDQSIQPGDGGFGITVDFQGNHFVSDHFVMSTFLYYMLNVTETNGVLTRNGNSEFSSPDQFAALLGVTYISNLKGLGIYFGGRLEGVPSSDLIGGSEGYRRPGYAVSLEPGLNFAKNNFIFNLTVPIAIYRNRIQSYADKLITQQTGEFRIGDAAFADYLINFSVAYKFGGNQQKEIEGSELEFINDSN</sequence>
<dbReference type="AlphaFoldDB" id="A0A8J2V8S6"/>
<reference evidence="1" key="2">
    <citation type="submission" date="2020-09" db="EMBL/GenBank/DDBJ databases">
        <authorList>
            <person name="Sun Q."/>
            <person name="Zhou Y."/>
        </authorList>
    </citation>
    <scope>NUCLEOTIDE SEQUENCE</scope>
    <source>
        <strain evidence="1">CGMCC 1.12924</strain>
    </source>
</reference>
<evidence type="ECO:0000313" key="1">
    <source>
        <dbReference type="EMBL" id="GGD86521.1"/>
    </source>
</evidence>
<organism evidence="1 2">
    <name type="scientific">Planktosalinus lacus</name>
    <dbReference type="NCBI Taxonomy" id="1526573"/>
    <lineage>
        <taxon>Bacteria</taxon>
        <taxon>Pseudomonadati</taxon>
        <taxon>Bacteroidota</taxon>
        <taxon>Flavobacteriia</taxon>
        <taxon>Flavobacteriales</taxon>
        <taxon>Flavobacteriaceae</taxon>
        <taxon>Planktosalinus</taxon>
    </lineage>
</organism>
<gene>
    <name evidence="1" type="ORF">GCM10011312_08200</name>
</gene>